<evidence type="ECO:0000256" key="1">
    <source>
        <dbReference type="SAM" id="Phobius"/>
    </source>
</evidence>
<keyword evidence="1" id="KW-1133">Transmembrane helix</keyword>
<keyword evidence="1" id="KW-0812">Transmembrane</keyword>
<gene>
    <name evidence="2" type="ORF">DR950_10510</name>
</gene>
<dbReference type="AlphaFoldDB" id="A0A372ZQN5"/>
<evidence type="ECO:0000313" key="2">
    <source>
        <dbReference type="EMBL" id="RGD58163.1"/>
    </source>
</evidence>
<name>A0A372ZQN5_9ACTN</name>
<sequence>MLTANTAGNPVDGTASASATVDKLGLDLGVASVSLTGVDSTCAATPAGATGSGLIAGGSISVAGIPTNLQANAPANTRVSIPLVGSIVLNEQTTDANGVLTVNAVHLTLLPSLNGANLVIGHARCGGAEPAAAVPMINPSVAGMSGGAVLAGVLATVYVRRRNARSAASAV</sequence>
<keyword evidence="1" id="KW-0472">Membrane</keyword>
<dbReference type="NCBIfam" id="NF040603">
    <property type="entry name" value="choice_anch_P"/>
    <property type="match status" value="1"/>
</dbReference>
<feature type="transmembrane region" description="Helical" evidence="1">
    <location>
        <begin position="141"/>
        <end position="159"/>
    </location>
</feature>
<evidence type="ECO:0000313" key="3">
    <source>
        <dbReference type="Proteomes" id="UP000263377"/>
    </source>
</evidence>
<protein>
    <submittedName>
        <fullName evidence="2">Uncharacterized protein</fullName>
    </submittedName>
</protein>
<reference evidence="2 3" key="1">
    <citation type="submission" date="2018-08" db="EMBL/GenBank/DDBJ databases">
        <title>Diversity &amp; Physiological Properties of Lignin-Decomposing Actinobacteria from Soil.</title>
        <authorList>
            <person name="Roh S.G."/>
            <person name="Kim S.B."/>
        </authorList>
    </citation>
    <scope>NUCLEOTIDE SEQUENCE [LARGE SCALE GENOMIC DNA]</scope>
    <source>
        <strain evidence="2 3">MMS17-GH009</strain>
    </source>
</reference>
<keyword evidence="3" id="KW-1185">Reference proteome</keyword>
<dbReference type="EMBL" id="QVIG01000001">
    <property type="protein sequence ID" value="RGD58163.1"/>
    <property type="molecule type" value="Genomic_DNA"/>
</dbReference>
<dbReference type="Proteomes" id="UP000263377">
    <property type="component" value="Unassembled WGS sequence"/>
</dbReference>
<organism evidence="2 3">
    <name type="scientific">Kitasatospora xanthocidica</name>
    <dbReference type="NCBI Taxonomy" id="83382"/>
    <lineage>
        <taxon>Bacteria</taxon>
        <taxon>Bacillati</taxon>
        <taxon>Actinomycetota</taxon>
        <taxon>Actinomycetes</taxon>
        <taxon>Kitasatosporales</taxon>
        <taxon>Streptomycetaceae</taxon>
        <taxon>Kitasatospora</taxon>
    </lineage>
</organism>
<comment type="caution">
    <text evidence="2">The sequence shown here is derived from an EMBL/GenBank/DDBJ whole genome shotgun (WGS) entry which is preliminary data.</text>
</comment>
<accession>A0A372ZQN5</accession>
<proteinExistence type="predicted"/>